<dbReference type="SUPFAM" id="SSF51126">
    <property type="entry name" value="Pectin lyase-like"/>
    <property type="match status" value="1"/>
</dbReference>
<accession>A0A8G2CBL2</accession>
<dbReference type="NCBIfam" id="TIGR01731">
    <property type="entry name" value="fil_hemag_20aa"/>
    <property type="match status" value="4"/>
</dbReference>
<feature type="domain" description="Filamentous haemagglutinin FhaB/tRNA nuclease CdiA-like TPS" evidence="3">
    <location>
        <begin position="47"/>
        <end position="167"/>
    </location>
</feature>
<dbReference type="NCBIfam" id="TIGR01901">
    <property type="entry name" value="adhes_NPXG"/>
    <property type="match status" value="1"/>
</dbReference>
<organism evidence="4 5">
    <name type="scientific">Halodesulfovibrio aestuarii</name>
    <dbReference type="NCBI Taxonomy" id="126333"/>
    <lineage>
        <taxon>Bacteria</taxon>
        <taxon>Pseudomonadati</taxon>
        <taxon>Thermodesulfobacteriota</taxon>
        <taxon>Desulfovibrionia</taxon>
        <taxon>Desulfovibrionales</taxon>
        <taxon>Desulfovibrionaceae</taxon>
        <taxon>Halodesulfovibrio</taxon>
    </lineage>
</organism>
<evidence type="ECO:0000313" key="4">
    <source>
        <dbReference type="EMBL" id="SHJ59862.1"/>
    </source>
</evidence>
<dbReference type="InterPro" id="IPR012334">
    <property type="entry name" value="Pectin_lyas_fold"/>
</dbReference>
<dbReference type="EMBL" id="FQZR01000008">
    <property type="protein sequence ID" value="SHJ59862.1"/>
    <property type="molecule type" value="Genomic_DNA"/>
</dbReference>
<dbReference type="Pfam" id="PF05860">
    <property type="entry name" value="TPS"/>
    <property type="match status" value="1"/>
</dbReference>
<gene>
    <name evidence="4" type="ORF">SAMN05660830_02786</name>
</gene>
<protein>
    <submittedName>
        <fullName evidence="4">Filamentous hemagglutinin</fullName>
    </submittedName>
</protein>
<feature type="signal peptide" evidence="2">
    <location>
        <begin position="1"/>
        <end position="26"/>
    </location>
</feature>
<evidence type="ECO:0000259" key="3">
    <source>
        <dbReference type="SMART" id="SM00912"/>
    </source>
</evidence>
<dbReference type="InterPro" id="IPR008638">
    <property type="entry name" value="FhaB/CdiA-like_TPS"/>
</dbReference>
<dbReference type="InterPro" id="IPR010069">
    <property type="entry name" value="CdiA_FHA1_rpt"/>
</dbReference>
<dbReference type="GO" id="GO:0003824">
    <property type="term" value="F:catalytic activity"/>
    <property type="evidence" value="ECO:0007669"/>
    <property type="project" value="UniProtKB-ARBA"/>
</dbReference>
<feature type="non-terminal residue" evidence="4">
    <location>
        <position position="2579"/>
    </location>
</feature>
<evidence type="ECO:0000256" key="2">
    <source>
        <dbReference type="SAM" id="SignalP"/>
    </source>
</evidence>
<feature type="compositionally biased region" description="Polar residues" evidence="1">
    <location>
        <begin position="2521"/>
        <end position="2535"/>
    </location>
</feature>
<dbReference type="Pfam" id="PF13332">
    <property type="entry name" value="Fil_haemagg_2"/>
    <property type="match status" value="4"/>
</dbReference>
<dbReference type="SMART" id="SM00912">
    <property type="entry name" value="Haemagg_act"/>
    <property type="match status" value="1"/>
</dbReference>
<name>A0A8G2CBL2_9BACT</name>
<sequence length="2579" mass="267370">MSSLYHKILCSVLCFLMTFSPALVHAQGIIVDTGAKAKHQAQLDAARNGVPIVNIPAPNRHGISHSKYTEFNVSNRGVIINNSNAIGRSQLGGVIGANPLLHSGSAAKIVNEVTGTNRSLLNGYIEVFGKRADYILANPNGITVNGGGFINIPKAMLTTGVPRWDEHENLLGLDVDKGDIEISGAGLNARNIDAFSMVTRVAKINAGIYAKDLTVTTGTGQYDYLSGRMASSEASGSKPAVSIDSTALGGMYADRIRLVGTEKGVGVNLEGLTQSTDHLEISSAGKIQLRNNIVAQNELIASGDSIVISGAVNSSGAIKLDANNAITIERKTDNSDPLVAGNNIAFSASDVAVNGGVSAGSELGVTARNHIEISDKLSSEDKLTLKGKSIRVDSSVTAGKVLRIEGQEGVHSTGDIASGGSMTVTAGVATLEGDITANGSIEIESTGKLATSGTMSSLAQTTLQGQDIEVAGDITTGSDLTISASQVAVISNAISSQGNIALSADNLKVLQSAIAGGDFRAVVGHGLITSGVLSAGQELAFQAGSMDIAEKVLSTDAMHLRADDSITTRALLSSGKDFVLNAGQLQLHEGITSGGDLSLDVGGNWTSSNDISSIGSVYLKASGIDLSGHVIAGNNLSIAGTGDVSAKGQFSAGNLLRVSGNNVAASGLLVSNDRVEVAANDKIELTAETGRISAVIDAPTIELDASKISNSATVSAGTDLNLHATDSVTNTGVLASAGNIHASIKGQFTNDKGAVISKGDITLEGEAAGESMASFTNASGQIESYGGSITISADEFINYNSEYSVVAGRESVFRGAYCSTGNTRDNCEDFFTSLTGDPFSYSRRRTWAVDNAMLRALGLNTAERTFSRSEVQAAINKSREELLVKPDPTRESYVNSAQGHLNSGHEYAVRSPRYSVLVKAVTVEDSAENIDKMATITAKDDLYISSTNFRNTGSALTSILGDITVDTTNFVNEENAAYSHSSVIWGIGKYNEHRSPRYENHGSGVEKKDIKIAGSGGTIVAGGDVVITATHATNGIESYTTGGQGTYPESTMASVLSPLAGETPVAPVDDSHFSKVEVPLLPEHLSQLYIINKTPGHRYRVETNPVLLSMSEFLGSDYFFKRAGFTMDETEQVLGDAGYETKLVQEQIYKLTGGRFLDSGVTSDADQMQILMDNALAEKDSLSLSVGVALTEDQIASLHNDILWMEKKTVAGEEVFVPVVYLASNSLDKLATDGAVIVGKSVKVVADDVKNSGAIVAKEDVTITTEEFLNSGGTVSGATSVAVTATGDITNRSGVIEGGNVSLTAEGDIVSDKYVKTHNAGGSVVQTSGARGAIRATGDLQLTAGNDVVLSGTDVVSGGNTSISAVRDVAIVGKETTASSHIDRGKKNRSWSKDSHFDESVVAAGENIEISAGRDVAMQASLAASGADTSITAGEHVNITSAAEHNEFYYYSKSKGSGVFGKKKVSSGHELNIRNKGSKISGGGNVKILAGSAGEGDLAVIGSDINADGNLALESSGKISVASAQDVHESSRYHSSKGFLGAKLKSGDYTSSTQVASNLSSGGTFSATAEDDVRLSASNIFSDGELSLTSNQGDINIVAAQNEYTSRNKKEKSGFSLGFDSGWLTYAESSVGKGSAKHSTSVGSSVISNENITIAAHNDAVVIGSELMANEDLKITAGRDVNILSGRSEEESTQSTKKSVAGFGFNFSEDEISLSSGIKITEQKEEFSGLYNAQSNLAANKNVTISSGRNVTQISSNIASGENVTISAGEDISIEAAHDVEKIDSYVRDIEVGAKLAAKQSVTRVARTLADLPNALQAGKGNAAAEAVTAASAAMEAYSALSSAMTNTASISATAGATYSEAKQENTSKVAIASSINSGNNISLTANDDLSITGAQIHAANDVSLTAGDDVFVSSTENTYTSSFSTSFADARGGIGASVGAGGASIGVTGSAAVSLSEGKGKVVTPVNTGVTAGQSLSVTSEKDTTIQGANLKGSTVDMNVGENLTVRSVQGKTSSKGSQLSVGGSVTVGYGVSVSVNAGVGSNSSKSKWVDTQTSIVGEKKVDIYTGKNTHVEGAVIAAENDNLTLNTETLTFADIKDSDKGKGFNANVSASTSFTPKAADANEASTNPQDPNNIIDTATISGGYSSHDKRQINRATIGAGTIIIRSDPNASLDGLNRNLAKAQELTKNSETVVKVYIDSATIADIASGGKELTNKIKNLHTKITDCIADLKGKETLTPQELEDFKEKVSKDAAEILAVNKGVNSEEARKSLSDAVGEEYTKLRDEGKSNSEALGIIGSQLSRLSDVADIVAKDGFVLTYTDGKPYLENIKNLLAVVGVDDAVLLAGVTLFTAGTLKVISEKYPEVADELSRGLDDACNLAVTMGEAGAVALISTFVKLSPIFAAQKGLAVLETDSGDEKLFYVGNARRDPVTGKLEYIEDRGTGEYYRVGQNEDGTSVVSTGARYIETANGMEPVPGYSGNDVPSLPSEHDNTPPSVDTGTDGYSAEGGVDTGPLVTPDNGSSSPIVHTTPDQSGEIDVTAPMLAKFTKGSNDRPYGQELPVTYDPQKEIWTTPAGL</sequence>
<feature type="region of interest" description="Disordered" evidence="1">
    <location>
        <begin position="2473"/>
        <end position="2537"/>
    </location>
</feature>
<reference evidence="4 5" key="1">
    <citation type="submission" date="2016-11" db="EMBL/GenBank/DDBJ databases">
        <authorList>
            <person name="Varghese N."/>
            <person name="Submissions S."/>
        </authorList>
    </citation>
    <scope>NUCLEOTIDE SEQUENCE [LARGE SCALE GENOMIC DNA]</scope>
    <source>
        <strain evidence="4 5">DSM 17919</strain>
    </source>
</reference>
<dbReference type="Proteomes" id="UP000184001">
    <property type="component" value="Unassembled WGS sequence"/>
</dbReference>
<dbReference type="Gene3D" id="2.160.20.10">
    <property type="entry name" value="Single-stranded right-handed beta-helix, Pectin lyase-like"/>
    <property type="match status" value="1"/>
</dbReference>
<evidence type="ECO:0000256" key="1">
    <source>
        <dbReference type="SAM" id="MobiDB-lite"/>
    </source>
</evidence>
<dbReference type="RefSeq" id="WP_019999388.1">
    <property type="nucleotide sequence ID" value="NZ_FQZR01000008.1"/>
</dbReference>
<feature type="chain" id="PRO_5034625816" evidence="2">
    <location>
        <begin position="27"/>
        <end position="2579"/>
    </location>
</feature>
<dbReference type="InterPro" id="IPR011050">
    <property type="entry name" value="Pectin_lyase_fold/virulence"/>
</dbReference>
<proteinExistence type="predicted"/>
<comment type="caution">
    <text evidence="4">The sequence shown here is derived from an EMBL/GenBank/DDBJ whole genome shotgun (WGS) entry which is preliminary data.</text>
</comment>
<evidence type="ECO:0000313" key="5">
    <source>
        <dbReference type="Proteomes" id="UP000184001"/>
    </source>
</evidence>
<dbReference type="InterPro" id="IPR025157">
    <property type="entry name" value="Hemagglutinin_rpt"/>
</dbReference>
<keyword evidence="2" id="KW-0732">Signal</keyword>